<evidence type="ECO:0000256" key="2">
    <source>
        <dbReference type="SAM" id="Phobius"/>
    </source>
</evidence>
<feature type="transmembrane region" description="Helical" evidence="2">
    <location>
        <begin position="65"/>
        <end position="86"/>
    </location>
</feature>
<reference evidence="3" key="1">
    <citation type="submission" date="2021-07" db="EMBL/GenBank/DDBJ databases">
        <title>Draft genome of Mortierella alpina, strain LL118, isolated from an aspen leaf litter sample.</title>
        <authorList>
            <person name="Yang S."/>
            <person name="Vinatzer B.A."/>
        </authorList>
    </citation>
    <scope>NUCLEOTIDE SEQUENCE</scope>
    <source>
        <strain evidence="3">LL118</strain>
    </source>
</reference>
<feature type="region of interest" description="Disordered" evidence="1">
    <location>
        <begin position="1"/>
        <end position="59"/>
    </location>
</feature>
<evidence type="ECO:0000256" key="1">
    <source>
        <dbReference type="SAM" id="MobiDB-lite"/>
    </source>
</evidence>
<dbReference type="AlphaFoldDB" id="A0A9P8D049"/>
<feature type="compositionally biased region" description="Low complexity" evidence="1">
    <location>
        <begin position="507"/>
        <end position="520"/>
    </location>
</feature>
<evidence type="ECO:0000313" key="3">
    <source>
        <dbReference type="EMBL" id="KAG9326302.1"/>
    </source>
</evidence>
<keyword evidence="2" id="KW-0472">Membrane</keyword>
<feature type="compositionally biased region" description="Basic and acidic residues" evidence="1">
    <location>
        <begin position="261"/>
        <end position="271"/>
    </location>
</feature>
<feature type="compositionally biased region" description="Low complexity" evidence="1">
    <location>
        <begin position="290"/>
        <end position="304"/>
    </location>
</feature>
<dbReference type="EMBL" id="JAIFTL010000022">
    <property type="protein sequence ID" value="KAG9326302.1"/>
    <property type="molecule type" value="Genomic_DNA"/>
</dbReference>
<accession>A0A9P8D049</accession>
<dbReference type="Proteomes" id="UP000717515">
    <property type="component" value="Unassembled WGS sequence"/>
</dbReference>
<feature type="compositionally biased region" description="Polar residues" evidence="1">
    <location>
        <begin position="341"/>
        <end position="354"/>
    </location>
</feature>
<gene>
    <name evidence="3" type="ORF">KVV02_004039</name>
</gene>
<keyword evidence="2" id="KW-0812">Transmembrane</keyword>
<feature type="region of interest" description="Disordered" evidence="1">
    <location>
        <begin position="93"/>
        <end position="246"/>
    </location>
</feature>
<evidence type="ECO:0000313" key="4">
    <source>
        <dbReference type="Proteomes" id="UP000717515"/>
    </source>
</evidence>
<feature type="compositionally biased region" description="Polar residues" evidence="1">
    <location>
        <begin position="578"/>
        <end position="597"/>
    </location>
</feature>
<feature type="compositionally biased region" description="Gly residues" evidence="1">
    <location>
        <begin position="521"/>
        <end position="539"/>
    </location>
</feature>
<feature type="compositionally biased region" description="Basic and acidic residues" evidence="1">
    <location>
        <begin position="322"/>
        <end position="338"/>
    </location>
</feature>
<comment type="caution">
    <text evidence="3">The sequence shown here is derived from an EMBL/GenBank/DDBJ whole genome shotgun (WGS) entry which is preliminary data.</text>
</comment>
<feature type="compositionally biased region" description="Low complexity" evidence="1">
    <location>
        <begin position="6"/>
        <end position="54"/>
    </location>
</feature>
<feature type="region of interest" description="Disordered" evidence="1">
    <location>
        <begin position="261"/>
        <end position="597"/>
    </location>
</feature>
<feature type="compositionally biased region" description="Low complexity" evidence="1">
    <location>
        <begin position="473"/>
        <end position="487"/>
    </location>
</feature>
<sequence>MESTARRATSTTRRATATDRSVASTTTVRRTNTAGRATTVHTASTSVASPTASSEPQPGGLSGGAIGGIAAGVVVVLAVLAGVLFYKRRKRYGSTKKDGSQDEPMYMHASNYSRKKGPPDNGISGPLALAPETDVGAGPSPFPPPHSRPEQEPRHAGPRHAGGNEHSGMYGRDGQDDHLSSNRGHGGNNTPLNERQPFQDDYYDDNLVHDYYSSPPEPHVGARRTPAEARDMPQGNITPAPEYYLGKEDIDPLRDLRGLDSPEAYLRDKKSPPMPSSLAQVEQRVEPHPSLDSPRSSFSSDASSEYLTLEQAQKAHQKKMMGHKESIGSHQMLMDKHYQGQKPQGQLLSPTTPSFAPDHASMAISDSTMSMMPSLPPNSSPMSFSPQHSNSGMHSRQGSGSRTQASYPSTPILSGGKGIPGGGRGHQRAGHDDPYAESAYSEDFTDHRSLISSSPYQPPYSGGGHPPPPGRAYSPYSKSPHSPHGPGFQQGGGGYRNNGPGYPGSPPFNGYSTRPQQPTRGPGGGDGGYGPPQGRHGPGYGPPGPGRGGPHHYSPSHNGYHPVMEGNPGSGSYMPYDQQLQQPRDPGYNQTSYSRAY</sequence>
<proteinExistence type="predicted"/>
<feature type="compositionally biased region" description="Gly residues" evidence="1">
    <location>
        <begin position="415"/>
        <end position="424"/>
    </location>
</feature>
<organism evidence="3 4">
    <name type="scientific">Mortierella alpina</name>
    <name type="common">Oleaginous fungus</name>
    <name type="synonym">Mortierella renispora</name>
    <dbReference type="NCBI Taxonomy" id="64518"/>
    <lineage>
        <taxon>Eukaryota</taxon>
        <taxon>Fungi</taxon>
        <taxon>Fungi incertae sedis</taxon>
        <taxon>Mucoromycota</taxon>
        <taxon>Mortierellomycotina</taxon>
        <taxon>Mortierellomycetes</taxon>
        <taxon>Mortierellales</taxon>
        <taxon>Mortierellaceae</taxon>
        <taxon>Mortierella</taxon>
    </lineage>
</organism>
<keyword evidence="2" id="KW-1133">Transmembrane helix</keyword>
<feature type="compositionally biased region" description="Polar residues" evidence="1">
    <location>
        <begin position="387"/>
        <end position="412"/>
    </location>
</feature>
<protein>
    <submittedName>
        <fullName evidence="3">Uncharacterized protein</fullName>
    </submittedName>
</protein>
<name>A0A9P8D049_MORAP</name>